<dbReference type="PANTHER" id="PTHR30563">
    <property type="entry name" value="DNA RECOMBINATION PROTEIN RMUC"/>
    <property type="match status" value="1"/>
</dbReference>
<dbReference type="InterPro" id="IPR003798">
    <property type="entry name" value="DNA_recombination_RmuC"/>
</dbReference>
<evidence type="ECO:0000256" key="2">
    <source>
        <dbReference type="ARBA" id="ARBA00009840"/>
    </source>
</evidence>
<dbReference type="PANTHER" id="PTHR30563:SF0">
    <property type="entry name" value="DNA RECOMBINATION PROTEIN RMUC"/>
    <property type="match status" value="1"/>
</dbReference>
<keyword evidence="6" id="KW-0812">Transmembrane</keyword>
<keyword evidence="6" id="KW-1133">Transmembrane helix</keyword>
<keyword evidence="3 5" id="KW-0175">Coiled coil</keyword>
<dbReference type="Pfam" id="PF02646">
    <property type="entry name" value="RmuC"/>
    <property type="match status" value="1"/>
</dbReference>
<comment type="similarity">
    <text evidence="2">Belongs to the RmuC family.</text>
</comment>
<keyword evidence="6" id="KW-0472">Membrane</keyword>
<organism evidence="7 8">
    <name type="scientific">Psychromonas aquatilis</name>
    <dbReference type="NCBI Taxonomy" id="2005072"/>
    <lineage>
        <taxon>Bacteria</taxon>
        <taxon>Pseudomonadati</taxon>
        <taxon>Pseudomonadota</taxon>
        <taxon>Gammaproteobacteria</taxon>
        <taxon>Alteromonadales</taxon>
        <taxon>Psychromonadaceae</taxon>
        <taxon>Psychromonas</taxon>
    </lineage>
</organism>
<evidence type="ECO:0000256" key="5">
    <source>
        <dbReference type="SAM" id="Coils"/>
    </source>
</evidence>
<comment type="function">
    <text evidence="1">Involved in DNA recombination.</text>
</comment>
<feature type="coiled-coil region" evidence="5">
    <location>
        <begin position="168"/>
        <end position="195"/>
    </location>
</feature>
<keyword evidence="4" id="KW-0233">DNA recombination</keyword>
<evidence type="ECO:0000313" key="7">
    <source>
        <dbReference type="EMBL" id="MEL0628488.1"/>
    </source>
</evidence>
<dbReference type="Proteomes" id="UP001369082">
    <property type="component" value="Unassembled WGS sequence"/>
</dbReference>
<sequence>MFGALVSDNSVVFLLVLSTLLLIGLVVVLLQLSNTKKALSEQYLTYKLIEQEKVQLSQQNQSHLDKISSLSLHNESLQSQVSKLTTRLREADVRLQAGEQRLQDQQATEAKLSQQFEVLSQRIFQDKSTQFKQLNEQSIKQLLDPLSTQLEGFKKQVSDCYINESKERFNLKREIDQLANLNNLMQQETQNLTNALKGDNKQQGNWGEVVLQRILESSGLREGHEYSTQVNLKNEQGQRFLPDVIVNLPQQRNIIIDSKVSLVAYERYFNSDDLTEKKQAMEAHCLSIRQHIRGLGKKDYQDLIGANTLDYVLLFVAVEPAFIAALEHDPSLVKLALDHNILLASPSNLMIALRTIENLWRFERQEKNGQMIAQQASKLYDKLRLFSDNFLEVGTQIDKAQNTYQNALKQLSSGRANVIQQAEQLKAMGVPIKRPIAEKLTEHNQGLDKPQE</sequence>
<keyword evidence="8" id="KW-1185">Reference proteome</keyword>
<dbReference type="RefSeq" id="WP_341596466.1">
    <property type="nucleotide sequence ID" value="NZ_JBAKAZ010000006.1"/>
</dbReference>
<proteinExistence type="inferred from homology"/>
<evidence type="ECO:0000256" key="4">
    <source>
        <dbReference type="ARBA" id="ARBA00023172"/>
    </source>
</evidence>
<evidence type="ECO:0000256" key="6">
    <source>
        <dbReference type="SAM" id="Phobius"/>
    </source>
</evidence>
<dbReference type="EMBL" id="JBAKAZ010000006">
    <property type="protein sequence ID" value="MEL0628488.1"/>
    <property type="molecule type" value="Genomic_DNA"/>
</dbReference>
<evidence type="ECO:0000313" key="8">
    <source>
        <dbReference type="Proteomes" id="UP001369082"/>
    </source>
</evidence>
<feature type="coiled-coil region" evidence="5">
    <location>
        <begin position="46"/>
        <end position="115"/>
    </location>
</feature>
<protein>
    <submittedName>
        <fullName evidence="7">DNA recombination protein RmuC</fullName>
    </submittedName>
</protein>
<reference evidence="7 8" key="1">
    <citation type="submission" date="2024-02" db="EMBL/GenBank/DDBJ databases">
        <title>Bacteria isolated from the canopy kelp, Nereocystis luetkeana.</title>
        <authorList>
            <person name="Pfister C.A."/>
            <person name="Younker I.T."/>
            <person name="Light S.H."/>
        </authorList>
    </citation>
    <scope>NUCLEOTIDE SEQUENCE [LARGE SCALE GENOMIC DNA]</scope>
    <source>
        <strain evidence="7 8">TI.1.05</strain>
    </source>
</reference>
<feature type="transmembrane region" description="Helical" evidence="6">
    <location>
        <begin position="12"/>
        <end position="32"/>
    </location>
</feature>
<name>A0ABU9GMG8_9GAMM</name>
<gene>
    <name evidence="7" type="primary">rmuC</name>
    <name evidence="7" type="ORF">V6256_02615</name>
</gene>
<evidence type="ECO:0000256" key="1">
    <source>
        <dbReference type="ARBA" id="ARBA00003416"/>
    </source>
</evidence>
<evidence type="ECO:0000256" key="3">
    <source>
        <dbReference type="ARBA" id="ARBA00023054"/>
    </source>
</evidence>
<accession>A0ABU9GMG8</accession>
<comment type="caution">
    <text evidence="7">The sequence shown here is derived from an EMBL/GenBank/DDBJ whole genome shotgun (WGS) entry which is preliminary data.</text>
</comment>